<feature type="coiled-coil region" evidence="8">
    <location>
        <begin position="391"/>
        <end position="469"/>
    </location>
</feature>
<dbReference type="FunFam" id="3.40.50.300:FF:000162">
    <property type="entry name" value="septin-7 isoform X1"/>
    <property type="match status" value="1"/>
</dbReference>
<feature type="domain" description="Septin-type G" evidence="10">
    <location>
        <begin position="103"/>
        <end position="375"/>
    </location>
</feature>
<dbReference type="PROSITE" id="PS51719">
    <property type="entry name" value="G_SEPTIN"/>
    <property type="match status" value="1"/>
</dbReference>
<feature type="region of interest" description="Disordered" evidence="9">
    <location>
        <begin position="1"/>
        <end position="66"/>
    </location>
</feature>
<dbReference type="CDD" id="cd01850">
    <property type="entry name" value="CDC_Septin"/>
    <property type="match status" value="1"/>
</dbReference>
<comment type="caution">
    <text evidence="11">The sequence shown here is derived from an EMBL/GenBank/DDBJ whole genome shotgun (WGS) entry which is preliminary data.</text>
</comment>
<evidence type="ECO:0000256" key="8">
    <source>
        <dbReference type="SAM" id="Coils"/>
    </source>
</evidence>
<dbReference type="SUPFAM" id="SSF52540">
    <property type="entry name" value="P-loop containing nucleoside triphosphate hydrolases"/>
    <property type="match status" value="1"/>
</dbReference>
<dbReference type="GO" id="GO:0005940">
    <property type="term" value="C:septin ring"/>
    <property type="evidence" value="ECO:0007669"/>
    <property type="project" value="UniProtKB-ARBA"/>
</dbReference>
<keyword evidence="5 7" id="KW-0342">GTP-binding</keyword>
<evidence type="ECO:0000256" key="1">
    <source>
        <dbReference type="ARBA" id="ARBA00004266"/>
    </source>
</evidence>
<dbReference type="Proteomes" id="UP001362899">
    <property type="component" value="Unassembled WGS sequence"/>
</dbReference>
<keyword evidence="6" id="KW-0131">Cell cycle</keyword>
<feature type="compositionally biased region" description="Low complexity" evidence="9">
    <location>
        <begin position="57"/>
        <end position="66"/>
    </location>
</feature>
<evidence type="ECO:0000313" key="12">
    <source>
        <dbReference type="Proteomes" id="UP001362899"/>
    </source>
</evidence>
<feature type="compositionally biased region" description="Polar residues" evidence="9">
    <location>
        <begin position="16"/>
        <end position="26"/>
    </location>
</feature>
<dbReference type="PIRSF" id="PIRSF006698">
    <property type="entry name" value="Septin"/>
    <property type="match status" value="1"/>
</dbReference>
<name>A0AAV5RFQ9_STABA</name>
<evidence type="ECO:0000259" key="10">
    <source>
        <dbReference type="PROSITE" id="PS51719"/>
    </source>
</evidence>
<evidence type="ECO:0000256" key="3">
    <source>
        <dbReference type="ARBA" id="ARBA00022741"/>
    </source>
</evidence>
<dbReference type="EMBL" id="BTGC01000003">
    <property type="protein sequence ID" value="GMM50268.1"/>
    <property type="molecule type" value="Genomic_DNA"/>
</dbReference>
<dbReference type="GO" id="GO:0000281">
    <property type="term" value="P:mitotic cytokinesis"/>
    <property type="evidence" value="ECO:0007669"/>
    <property type="project" value="UniProtKB-ARBA"/>
</dbReference>
<dbReference type="Gene3D" id="3.40.50.300">
    <property type="entry name" value="P-loop containing nucleotide triphosphate hydrolases"/>
    <property type="match status" value="1"/>
</dbReference>
<dbReference type="GO" id="GO:0005525">
    <property type="term" value="F:GTP binding"/>
    <property type="evidence" value="ECO:0007669"/>
    <property type="project" value="UniProtKB-KW"/>
</dbReference>
<dbReference type="GO" id="GO:0032161">
    <property type="term" value="C:cleavage apparatus septin structure"/>
    <property type="evidence" value="ECO:0007669"/>
    <property type="project" value="UniProtKB-ARBA"/>
</dbReference>
<organism evidence="11 12">
    <name type="scientific">Starmerella bacillaris</name>
    <name type="common">Yeast</name>
    <name type="synonym">Candida zemplinina</name>
    <dbReference type="NCBI Taxonomy" id="1247836"/>
    <lineage>
        <taxon>Eukaryota</taxon>
        <taxon>Fungi</taxon>
        <taxon>Dikarya</taxon>
        <taxon>Ascomycota</taxon>
        <taxon>Saccharomycotina</taxon>
        <taxon>Dipodascomycetes</taxon>
        <taxon>Dipodascales</taxon>
        <taxon>Trichomonascaceae</taxon>
        <taxon>Starmerella</taxon>
    </lineage>
</organism>
<comment type="similarity">
    <text evidence="7">Belongs to the TRAFAC class TrmE-Era-EngA-EngB-Septin-like GTPase superfamily. Septin GTPase family.</text>
</comment>
<keyword evidence="4 8" id="KW-0175">Coiled coil</keyword>
<proteinExistence type="inferred from homology"/>
<gene>
    <name evidence="11" type="ORF">DASB73_012260</name>
</gene>
<keyword evidence="3 7" id="KW-0547">Nucleotide-binding</keyword>
<dbReference type="InterPro" id="IPR027417">
    <property type="entry name" value="P-loop_NTPase"/>
</dbReference>
<dbReference type="PANTHER" id="PTHR18884">
    <property type="entry name" value="SEPTIN"/>
    <property type="match status" value="1"/>
</dbReference>
<dbReference type="InterPro" id="IPR016491">
    <property type="entry name" value="Septin"/>
</dbReference>
<evidence type="ECO:0000256" key="9">
    <source>
        <dbReference type="SAM" id="MobiDB-lite"/>
    </source>
</evidence>
<evidence type="ECO:0000313" key="11">
    <source>
        <dbReference type="EMBL" id="GMM50268.1"/>
    </source>
</evidence>
<evidence type="ECO:0000256" key="2">
    <source>
        <dbReference type="ARBA" id="ARBA00022618"/>
    </source>
</evidence>
<evidence type="ECO:0000256" key="4">
    <source>
        <dbReference type="ARBA" id="ARBA00023054"/>
    </source>
</evidence>
<dbReference type="GO" id="GO:0031105">
    <property type="term" value="C:septin complex"/>
    <property type="evidence" value="ECO:0007669"/>
    <property type="project" value="UniProtKB-ARBA"/>
</dbReference>
<accession>A0AAV5RFQ9</accession>
<comment type="subcellular location">
    <subcellularLocation>
        <location evidence="1">Bud neck</location>
    </subcellularLocation>
</comment>
<reference evidence="11 12" key="1">
    <citation type="journal article" date="2023" name="Elife">
        <title>Identification of key yeast species and microbe-microbe interactions impacting larval growth of Drosophila in the wild.</title>
        <authorList>
            <person name="Mure A."/>
            <person name="Sugiura Y."/>
            <person name="Maeda R."/>
            <person name="Honda K."/>
            <person name="Sakurai N."/>
            <person name="Takahashi Y."/>
            <person name="Watada M."/>
            <person name="Katoh T."/>
            <person name="Gotoh A."/>
            <person name="Gotoh Y."/>
            <person name="Taniguchi I."/>
            <person name="Nakamura K."/>
            <person name="Hayashi T."/>
            <person name="Katayama T."/>
            <person name="Uemura T."/>
            <person name="Hattori Y."/>
        </authorList>
    </citation>
    <scope>NUCLEOTIDE SEQUENCE [LARGE SCALE GENOMIC DNA]</scope>
    <source>
        <strain evidence="11 12">SB-73</strain>
    </source>
</reference>
<dbReference type="InterPro" id="IPR030379">
    <property type="entry name" value="G_SEPTIN_dom"/>
</dbReference>
<dbReference type="GO" id="GO:0005935">
    <property type="term" value="C:cellular bud neck"/>
    <property type="evidence" value="ECO:0007669"/>
    <property type="project" value="UniProtKB-SubCell"/>
</dbReference>
<dbReference type="AlphaFoldDB" id="A0AAV5RFQ9"/>
<evidence type="ECO:0000256" key="6">
    <source>
        <dbReference type="ARBA" id="ARBA00023306"/>
    </source>
</evidence>
<protein>
    <submittedName>
        <fullName evidence="11">Septin</fullName>
    </submittedName>
</protein>
<evidence type="ECO:0000256" key="5">
    <source>
        <dbReference type="ARBA" id="ARBA00023134"/>
    </source>
</evidence>
<sequence>MSTLPSPTALAPMSVKSESFDSISDQSAHSHEASPEASASSIITPDVAPPTPQHTAPSVPNVPSIPSVPVVPTFTPTIIRRKLTSFVGFSNLPQQWHQKSIQQGFDFNLLVVGESGLGKSTLLNTMFEVPVHNLDTPHTYDSESIQIQTTNIELEESGVKLRLNVIDTPGFGDNINNLDSWKVIMEEIDQRFDQYFEAEENLSVGLSGTAKDPRVHACLFFIEPSGHTMKPLDVVTMKKLHKKVNLVPVIAKSDTLTEEELAQFKHAVLSELEAQEIDFFTPPTYLNDDEETKGEVSELISNIPFAVVGSTSLVVNKEGNAVLGREYPWGVIEVHNSEHNDFLKLRSLLISGHLEDLRDNTKKLYERYRSEKLLKLDVKQDDSVFSIPDPAVRQEEERRNHEERLAKMESEMRAVFQKKVTEKEAKLKSSEGELYSKHREIKEQLDRQRQELEQRKLQLQQQIQMEQERRARKNVVR</sequence>
<dbReference type="Pfam" id="PF00735">
    <property type="entry name" value="Septin"/>
    <property type="match status" value="1"/>
</dbReference>
<keyword evidence="12" id="KW-1185">Reference proteome</keyword>
<evidence type="ECO:0000256" key="7">
    <source>
        <dbReference type="RuleBase" id="RU004560"/>
    </source>
</evidence>
<keyword evidence="2" id="KW-0132">Cell division</keyword>